<keyword evidence="2 5" id="KW-0689">Ribosomal protein</keyword>
<organism evidence="8 9">
    <name type="scientific">Candidatus Schekmanbacteria bacterium RBG_13_48_7</name>
    <dbReference type="NCBI Taxonomy" id="1817878"/>
    <lineage>
        <taxon>Bacteria</taxon>
        <taxon>Candidatus Schekmaniibacteriota</taxon>
    </lineage>
</organism>
<keyword evidence="3 5" id="KW-0687">Ribonucleoprotein</keyword>
<evidence type="ECO:0000256" key="2">
    <source>
        <dbReference type="ARBA" id="ARBA00022980"/>
    </source>
</evidence>
<accession>A0A1F7RU02</accession>
<evidence type="ECO:0000313" key="9">
    <source>
        <dbReference type="Proteomes" id="UP000179266"/>
    </source>
</evidence>
<evidence type="ECO:0000256" key="6">
    <source>
        <dbReference type="RuleBase" id="RU003631"/>
    </source>
</evidence>
<dbReference type="InterPro" id="IPR018130">
    <property type="entry name" value="Ribosomal_uS2_CS"/>
</dbReference>
<dbReference type="GO" id="GO:0003735">
    <property type="term" value="F:structural constituent of ribosome"/>
    <property type="evidence" value="ECO:0007669"/>
    <property type="project" value="InterPro"/>
</dbReference>
<feature type="region of interest" description="Disordered" evidence="7">
    <location>
        <begin position="232"/>
        <end position="286"/>
    </location>
</feature>
<dbReference type="InterPro" id="IPR005706">
    <property type="entry name" value="Ribosomal_uS2_bac/mit/plastid"/>
</dbReference>
<dbReference type="Gene3D" id="1.10.287.610">
    <property type="entry name" value="Helix hairpin bin"/>
    <property type="match status" value="1"/>
</dbReference>
<dbReference type="PROSITE" id="PS00963">
    <property type="entry name" value="RIBOSOMAL_S2_2"/>
    <property type="match status" value="1"/>
</dbReference>
<dbReference type="EMBL" id="MGDD01000218">
    <property type="protein sequence ID" value="OGL44578.1"/>
    <property type="molecule type" value="Genomic_DNA"/>
</dbReference>
<comment type="caution">
    <text evidence="8">The sequence shown here is derived from an EMBL/GenBank/DDBJ whole genome shotgun (WGS) entry which is preliminary data.</text>
</comment>
<dbReference type="InterPro" id="IPR023591">
    <property type="entry name" value="Ribosomal_uS2_flav_dom_sf"/>
</dbReference>
<dbReference type="Pfam" id="PF00318">
    <property type="entry name" value="Ribosomal_S2"/>
    <property type="match status" value="1"/>
</dbReference>
<dbReference type="PROSITE" id="PS00962">
    <property type="entry name" value="RIBOSOMAL_S2_1"/>
    <property type="match status" value="1"/>
</dbReference>
<comment type="similarity">
    <text evidence="1 5 6">Belongs to the universal ribosomal protein uS2 family.</text>
</comment>
<name>A0A1F7RU02_9BACT</name>
<dbReference type="GO" id="GO:0006412">
    <property type="term" value="P:translation"/>
    <property type="evidence" value="ECO:0007669"/>
    <property type="project" value="UniProtKB-UniRule"/>
</dbReference>
<dbReference type="SUPFAM" id="SSF52313">
    <property type="entry name" value="Ribosomal protein S2"/>
    <property type="match status" value="1"/>
</dbReference>
<protein>
    <recommendedName>
        <fullName evidence="4 5">Small ribosomal subunit protein uS2</fullName>
    </recommendedName>
</protein>
<evidence type="ECO:0000313" key="8">
    <source>
        <dbReference type="EMBL" id="OGL44578.1"/>
    </source>
</evidence>
<evidence type="ECO:0000256" key="7">
    <source>
        <dbReference type="SAM" id="MobiDB-lite"/>
    </source>
</evidence>
<dbReference type="HAMAP" id="MF_00291_B">
    <property type="entry name" value="Ribosomal_uS2_B"/>
    <property type="match status" value="1"/>
</dbReference>
<dbReference type="NCBIfam" id="TIGR01011">
    <property type="entry name" value="rpsB_bact"/>
    <property type="match status" value="1"/>
</dbReference>
<proteinExistence type="inferred from homology"/>
<dbReference type="PANTHER" id="PTHR12534">
    <property type="entry name" value="30S RIBOSOMAL PROTEIN S2 PROKARYOTIC AND ORGANELLAR"/>
    <property type="match status" value="1"/>
</dbReference>
<dbReference type="PRINTS" id="PR00395">
    <property type="entry name" value="RIBOSOMALS2"/>
</dbReference>
<dbReference type="PANTHER" id="PTHR12534:SF0">
    <property type="entry name" value="SMALL RIBOSOMAL SUBUNIT PROTEIN US2M"/>
    <property type="match status" value="1"/>
</dbReference>
<evidence type="ECO:0000256" key="4">
    <source>
        <dbReference type="ARBA" id="ARBA00035256"/>
    </source>
</evidence>
<dbReference type="Gene3D" id="3.40.50.10490">
    <property type="entry name" value="Glucose-6-phosphate isomerase like protein, domain 1"/>
    <property type="match status" value="1"/>
</dbReference>
<evidence type="ECO:0000256" key="5">
    <source>
        <dbReference type="HAMAP-Rule" id="MF_00291"/>
    </source>
</evidence>
<dbReference type="InterPro" id="IPR001865">
    <property type="entry name" value="Ribosomal_uS2"/>
</dbReference>
<feature type="compositionally biased region" description="Basic and acidic residues" evidence="7">
    <location>
        <begin position="271"/>
        <end position="286"/>
    </location>
</feature>
<reference evidence="8 9" key="1">
    <citation type="journal article" date="2016" name="Nat. Commun.">
        <title>Thousands of microbial genomes shed light on interconnected biogeochemical processes in an aquifer system.</title>
        <authorList>
            <person name="Anantharaman K."/>
            <person name="Brown C.T."/>
            <person name="Hug L.A."/>
            <person name="Sharon I."/>
            <person name="Castelle C.J."/>
            <person name="Probst A.J."/>
            <person name="Thomas B.C."/>
            <person name="Singh A."/>
            <person name="Wilkins M.J."/>
            <person name="Karaoz U."/>
            <person name="Brodie E.L."/>
            <person name="Williams K.H."/>
            <person name="Hubbard S.S."/>
            <person name="Banfield J.F."/>
        </authorList>
    </citation>
    <scope>NUCLEOTIDE SEQUENCE [LARGE SCALE GENOMIC DNA]</scope>
</reference>
<evidence type="ECO:0000256" key="1">
    <source>
        <dbReference type="ARBA" id="ARBA00006242"/>
    </source>
</evidence>
<dbReference type="AlphaFoldDB" id="A0A1F7RU02"/>
<dbReference type="FunFam" id="1.10.287.610:FF:000001">
    <property type="entry name" value="30S ribosomal protein S2"/>
    <property type="match status" value="1"/>
</dbReference>
<dbReference type="CDD" id="cd01425">
    <property type="entry name" value="RPS2"/>
    <property type="match status" value="1"/>
</dbReference>
<dbReference type="Proteomes" id="UP000179266">
    <property type="component" value="Unassembled WGS sequence"/>
</dbReference>
<gene>
    <name evidence="5" type="primary">rpsB</name>
    <name evidence="8" type="ORF">A2161_01890</name>
</gene>
<sequence>MRQLLEAGVHFGHQTKRWNPKMKKYIFSERKGIYIIDLQKTMVLFQKAYDHVKESIGSGGHLLFVGTKKQAQNSIKEEALRCNMYYVNQRWLGGTLTNHSTIKKSIDRLKKLEEQKETGDYTGLKKKEILYLDKERVKLEKNLEGIKNMPGLPSVVFVIDPKKEHIAVLESRKLGIPVISVVDTNCDPDDVDFVIPGNDDAIRAIKLVSSKIADAALEGKNIYSKHSEKIAAETGDSKPKQIGSEEGQTSVQSGKFAGSEKPGSKPNLENIQEKSKIESEEISGRT</sequence>
<evidence type="ECO:0000256" key="3">
    <source>
        <dbReference type="ARBA" id="ARBA00023274"/>
    </source>
</evidence>
<dbReference type="GO" id="GO:0022627">
    <property type="term" value="C:cytosolic small ribosomal subunit"/>
    <property type="evidence" value="ECO:0007669"/>
    <property type="project" value="TreeGrafter"/>
</dbReference>